<organism evidence="1 2">
    <name type="scientific">Microbulbifer marinus</name>
    <dbReference type="NCBI Taxonomy" id="658218"/>
    <lineage>
        <taxon>Bacteria</taxon>
        <taxon>Pseudomonadati</taxon>
        <taxon>Pseudomonadota</taxon>
        <taxon>Gammaproteobacteria</taxon>
        <taxon>Cellvibrionales</taxon>
        <taxon>Microbulbiferaceae</taxon>
        <taxon>Microbulbifer</taxon>
    </lineage>
</organism>
<keyword evidence="2" id="KW-1185">Reference proteome</keyword>
<dbReference type="EMBL" id="FNQO01000005">
    <property type="protein sequence ID" value="SEA44937.1"/>
    <property type="molecule type" value="Genomic_DNA"/>
</dbReference>
<dbReference type="OrthoDB" id="378654at2"/>
<sequence>MAIDSVKVQADHWANLLWALSAPDIVRGSGLPWLPAQRRTELVEYFSSENVSTRLASQLHDELQNADRHRSASRLGVYFENLWAFAFAHHPHYELLYRNLPLRAAGRTLGELDFVVRHRPTDHIEHWEVAVKFYLQVSGEYWVGPGLRDRLDIKLARMREHQLPLIRQPAARELLQRQNILINRQWALMPGRLFRPLDETGHLHATINPDTCHYWWGQLDEFLFHFGGQPLRWIRLPKRTWLADSGYRVSHSDSCDALAGKLREEEMHGPVCVAGMDTERELSRGFIVPDSWYDDALATI</sequence>
<dbReference type="STRING" id="658218.SAMN05216562_3147"/>
<reference evidence="2" key="1">
    <citation type="submission" date="2016-10" db="EMBL/GenBank/DDBJ databases">
        <authorList>
            <person name="Varghese N."/>
            <person name="Submissions S."/>
        </authorList>
    </citation>
    <scope>NUCLEOTIDE SEQUENCE [LARGE SCALE GENOMIC DNA]</scope>
    <source>
        <strain evidence="2">CGMCC 1.10657</strain>
    </source>
</reference>
<evidence type="ECO:0000313" key="1">
    <source>
        <dbReference type="EMBL" id="SEA44937.1"/>
    </source>
</evidence>
<dbReference type="Proteomes" id="UP000198658">
    <property type="component" value="Unassembled WGS sequence"/>
</dbReference>
<name>A0A1H4B9Z3_9GAMM</name>
<dbReference type="AlphaFoldDB" id="A0A1H4B9Z3"/>
<dbReference type="Pfam" id="PF08907">
    <property type="entry name" value="DUF1853"/>
    <property type="match status" value="1"/>
</dbReference>
<evidence type="ECO:0008006" key="3">
    <source>
        <dbReference type="Google" id="ProtNLM"/>
    </source>
</evidence>
<dbReference type="RefSeq" id="WP_091390866.1">
    <property type="nucleotide sequence ID" value="NZ_FNQO01000005.1"/>
</dbReference>
<gene>
    <name evidence="1" type="ORF">SAMN05216562_3147</name>
</gene>
<protein>
    <recommendedName>
        <fullName evidence="3">DUF1853 domain-containing protein</fullName>
    </recommendedName>
</protein>
<proteinExistence type="predicted"/>
<evidence type="ECO:0000313" key="2">
    <source>
        <dbReference type="Proteomes" id="UP000198658"/>
    </source>
</evidence>
<accession>A0A1H4B9Z3</accession>
<dbReference type="InterPro" id="IPR015003">
    <property type="entry name" value="DUF1853"/>
</dbReference>